<reference evidence="2 3" key="1">
    <citation type="journal article" date="2011" name="Science">
        <title>The ecoresponsive genome of Daphnia pulex.</title>
        <authorList>
            <person name="Colbourne J.K."/>
            <person name="Pfrender M.E."/>
            <person name="Gilbert D."/>
            <person name="Thomas W.K."/>
            <person name="Tucker A."/>
            <person name="Oakley T.H."/>
            <person name="Tokishita S."/>
            <person name="Aerts A."/>
            <person name="Arnold G.J."/>
            <person name="Basu M.K."/>
            <person name="Bauer D.J."/>
            <person name="Caceres C.E."/>
            <person name="Carmel L."/>
            <person name="Casola C."/>
            <person name="Choi J.H."/>
            <person name="Detter J.C."/>
            <person name="Dong Q."/>
            <person name="Dusheyko S."/>
            <person name="Eads B.D."/>
            <person name="Frohlich T."/>
            <person name="Geiler-Samerotte K.A."/>
            <person name="Gerlach D."/>
            <person name="Hatcher P."/>
            <person name="Jogdeo S."/>
            <person name="Krijgsveld J."/>
            <person name="Kriventseva E.V."/>
            <person name="Kultz D."/>
            <person name="Laforsch C."/>
            <person name="Lindquist E."/>
            <person name="Lopez J."/>
            <person name="Manak J.R."/>
            <person name="Muller J."/>
            <person name="Pangilinan J."/>
            <person name="Patwardhan R.P."/>
            <person name="Pitluck S."/>
            <person name="Pritham E.J."/>
            <person name="Rechtsteiner A."/>
            <person name="Rho M."/>
            <person name="Rogozin I.B."/>
            <person name="Sakarya O."/>
            <person name="Salamov A."/>
            <person name="Schaack S."/>
            <person name="Shapiro H."/>
            <person name="Shiga Y."/>
            <person name="Skalitzky C."/>
            <person name="Smith Z."/>
            <person name="Souvorov A."/>
            <person name="Sung W."/>
            <person name="Tang Z."/>
            <person name="Tsuchiya D."/>
            <person name="Tu H."/>
            <person name="Vos H."/>
            <person name="Wang M."/>
            <person name="Wolf Y.I."/>
            <person name="Yamagata H."/>
            <person name="Yamada T."/>
            <person name="Ye Y."/>
            <person name="Shaw J.R."/>
            <person name="Andrews J."/>
            <person name="Crease T.J."/>
            <person name="Tang H."/>
            <person name="Lucas S.M."/>
            <person name="Robertson H.M."/>
            <person name="Bork P."/>
            <person name="Koonin E.V."/>
            <person name="Zdobnov E.M."/>
            <person name="Grigoriev I.V."/>
            <person name="Lynch M."/>
            <person name="Boore J.L."/>
        </authorList>
    </citation>
    <scope>NUCLEOTIDE SEQUENCE [LARGE SCALE GENOMIC DNA]</scope>
</reference>
<evidence type="ECO:0000313" key="3">
    <source>
        <dbReference type="Proteomes" id="UP000000305"/>
    </source>
</evidence>
<proteinExistence type="predicted"/>
<feature type="region of interest" description="Disordered" evidence="1">
    <location>
        <begin position="21"/>
        <end position="51"/>
    </location>
</feature>
<dbReference type="EMBL" id="GL732539">
    <property type="protein sequence ID" value="EFX82724.1"/>
    <property type="molecule type" value="Genomic_DNA"/>
</dbReference>
<feature type="compositionally biased region" description="Basic and acidic residues" evidence="1">
    <location>
        <begin position="28"/>
        <end position="51"/>
    </location>
</feature>
<gene>
    <name evidence="2" type="ORF">DAPPUDRAFT_241059</name>
</gene>
<dbReference type="HOGENOM" id="CLU_3108486_0_0_1"/>
<evidence type="ECO:0000313" key="2">
    <source>
        <dbReference type="EMBL" id="EFX82724.1"/>
    </source>
</evidence>
<sequence length="51" mass="5792">MTSRDRKIRVLGRTSRVNSEVAEASIVPRDEQEGEPGPRRDLIVTRRSAED</sequence>
<dbReference type="KEGG" id="dpx:DAPPUDRAFT_241059"/>
<dbReference type="Proteomes" id="UP000000305">
    <property type="component" value="Unassembled WGS sequence"/>
</dbReference>
<accession>E9GDB7</accession>
<name>E9GDB7_DAPPU</name>
<keyword evidence="3" id="KW-1185">Reference proteome</keyword>
<organism evidence="2 3">
    <name type="scientific">Daphnia pulex</name>
    <name type="common">Water flea</name>
    <dbReference type="NCBI Taxonomy" id="6669"/>
    <lineage>
        <taxon>Eukaryota</taxon>
        <taxon>Metazoa</taxon>
        <taxon>Ecdysozoa</taxon>
        <taxon>Arthropoda</taxon>
        <taxon>Crustacea</taxon>
        <taxon>Branchiopoda</taxon>
        <taxon>Diplostraca</taxon>
        <taxon>Cladocera</taxon>
        <taxon>Anomopoda</taxon>
        <taxon>Daphniidae</taxon>
        <taxon>Daphnia</taxon>
    </lineage>
</organism>
<dbReference type="AlphaFoldDB" id="E9GDB7"/>
<dbReference type="InParanoid" id="E9GDB7"/>
<evidence type="ECO:0000256" key="1">
    <source>
        <dbReference type="SAM" id="MobiDB-lite"/>
    </source>
</evidence>
<protein>
    <submittedName>
        <fullName evidence="2">Uncharacterized protein</fullName>
    </submittedName>
</protein>